<proteinExistence type="predicted"/>
<accession>A0A0E9USP8</accession>
<dbReference type="EMBL" id="GBXM01040579">
    <property type="protein sequence ID" value="JAH67998.1"/>
    <property type="molecule type" value="Transcribed_RNA"/>
</dbReference>
<protein>
    <submittedName>
        <fullName evidence="1">Uncharacterized protein</fullName>
    </submittedName>
</protein>
<reference evidence="1" key="2">
    <citation type="journal article" date="2015" name="Fish Shellfish Immunol.">
        <title>Early steps in the European eel (Anguilla anguilla)-Vibrio vulnificus interaction in the gills: Role of the RtxA13 toxin.</title>
        <authorList>
            <person name="Callol A."/>
            <person name="Pajuelo D."/>
            <person name="Ebbesson L."/>
            <person name="Teles M."/>
            <person name="MacKenzie S."/>
            <person name="Amaro C."/>
        </authorList>
    </citation>
    <scope>NUCLEOTIDE SEQUENCE</scope>
</reference>
<dbReference type="AlphaFoldDB" id="A0A0E9USP8"/>
<sequence>MKMYVHTDKGNNRHKIELKLHYTKM</sequence>
<reference evidence="1" key="1">
    <citation type="submission" date="2014-11" db="EMBL/GenBank/DDBJ databases">
        <authorList>
            <person name="Amaro Gonzalez C."/>
        </authorList>
    </citation>
    <scope>NUCLEOTIDE SEQUENCE</scope>
</reference>
<dbReference type="EMBL" id="GBXM01029294">
    <property type="protein sequence ID" value="JAH79283.1"/>
    <property type="molecule type" value="Transcribed_RNA"/>
</dbReference>
<organism evidence="1">
    <name type="scientific">Anguilla anguilla</name>
    <name type="common">European freshwater eel</name>
    <name type="synonym">Muraena anguilla</name>
    <dbReference type="NCBI Taxonomy" id="7936"/>
    <lineage>
        <taxon>Eukaryota</taxon>
        <taxon>Metazoa</taxon>
        <taxon>Chordata</taxon>
        <taxon>Craniata</taxon>
        <taxon>Vertebrata</taxon>
        <taxon>Euteleostomi</taxon>
        <taxon>Actinopterygii</taxon>
        <taxon>Neopterygii</taxon>
        <taxon>Teleostei</taxon>
        <taxon>Anguilliformes</taxon>
        <taxon>Anguillidae</taxon>
        <taxon>Anguilla</taxon>
    </lineage>
</organism>
<evidence type="ECO:0000313" key="1">
    <source>
        <dbReference type="EMBL" id="JAH67998.1"/>
    </source>
</evidence>
<name>A0A0E9USP8_ANGAN</name>